<feature type="transmembrane region" description="Helical" evidence="1">
    <location>
        <begin position="12"/>
        <end position="39"/>
    </location>
</feature>
<dbReference type="GeneID" id="67489275"/>
<accession>A0A1S9GYY6</accession>
<reference evidence="4 5" key="1">
    <citation type="submission" date="2019-03" db="EMBL/GenBank/DDBJ databases">
        <title>Genomic Encyclopedia of Type Strains, Phase IV (KMG-V): Genome sequencing to study the core and pangenomes of soil and plant-associated prokaryotes.</title>
        <authorList>
            <person name="Whitman W."/>
        </authorList>
    </citation>
    <scope>NUCLEOTIDE SEQUENCE [LARGE SCALE GENOMIC DNA]</scope>
    <source>
        <strain evidence="4 5">FB403</strain>
    </source>
</reference>
<keyword evidence="1" id="KW-0812">Transmembrane</keyword>
<reference evidence="2 6" key="3">
    <citation type="submission" date="2020-08" db="EMBL/GenBank/DDBJ databases">
        <title>Genomic Encyclopedia of Type Strains, Phase III (KMG-III): the genomes of soil and plant-associated and newly described type strains.</title>
        <authorList>
            <person name="Whitman W."/>
        </authorList>
    </citation>
    <scope>NUCLEOTIDE SEQUENCE [LARGE SCALE GENOMIC DNA]</scope>
    <source>
        <strain evidence="2 6">CECT 8280</strain>
    </source>
</reference>
<protein>
    <submittedName>
        <fullName evidence="3">Uncharacterized protein</fullName>
    </submittedName>
</protein>
<evidence type="ECO:0000256" key="1">
    <source>
        <dbReference type="SAM" id="Phobius"/>
    </source>
</evidence>
<dbReference type="EMBL" id="JACHXX010000006">
    <property type="protein sequence ID" value="MBB3163849.1"/>
    <property type="molecule type" value="Genomic_DNA"/>
</dbReference>
<organism evidence="3 7">
    <name type="scientific">Rhizobium laguerreae</name>
    <dbReference type="NCBI Taxonomy" id="1076926"/>
    <lineage>
        <taxon>Bacteria</taxon>
        <taxon>Pseudomonadati</taxon>
        <taxon>Pseudomonadota</taxon>
        <taxon>Alphaproteobacteria</taxon>
        <taxon>Hyphomicrobiales</taxon>
        <taxon>Rhizobiaceae</taxon>
        <taxon>Rhizobium/Agrobacterium group</taxon>
        <taxon>Rhizobium</taxon>
    </lineage>
</organism>
<comment type="caution">
    <text evidence="3">The sequence shown here is derived from an EMBL/GenBank/DDBJ whole genome shotgun (WGS) entry which is preliminary data.</text>
</comment>
<keyword evidence="6" id="KW-1185">Reference proteome</keyword>
<evidence type="ECO:0000313" key="4">
    <source>
        <dbReference type="EMBL" id="TCU11002.1"/>
    </source>
</evidence>
<reference evidence="3" key="2">
    <citation type="submission" date="2020-04" db="EMBL/GenBank/DDBJ databases">
        <title>Global-level population genomics supports evidence of horizontal gene transfer on evolution of Rhizobia in Lentils.</title>
        <authorList>
            <person name="Gai Y."/>
            <person name="Cook D."/>
            <person name="Riely B."/>
        </authorList>
    </citation>
    <scope>NUCLEOTIDE SEQUENCE</scope>
    <source>
        <strain evidence="3">TLR9</strain>
    </source>
</reference>
<sequence length="274" mass="29934">MARSSRRSRRRGGNSAGLIVGAIALGLVSVAIIGAFGWLKYRASGTVVVDKASLCPVTGATSETAILLDVTDPISDTTALDLKNQFQQIVARVPIGGAIDIYSLTEKEGKPERTFHGCNPGSGELADEWTSNPRLIQDRWEKGFQKPLEEIADRLASGKAGDASPIMAGIQRINLEVFSSLPAGTPKVLFVASDMIEHTPAFSNYRDGVAYSKFQKSEARDKFRTSLDGVSVKILAFQRPNLKFSAEELAEFWKEWITNNNGHFDGFIRLEGKR</sequence>
<dbReference type="Proteomes" id="UP000542811">
    <property type="component" value="Unassembled WGS sequence"/>
</dbReference>
<proteinExistence type="predicted"/>
<dbReference type="EMBL" id="SMBI01000041">
    <property type="protein sequence ID" value="TCU11002.1"/>
    <property type="molecule type" value="Genomic_DNA"/>
</dbReference>
<keyword evidence="1" id="KW-0472">Membrane</keyword>
<evidence type="ECO:0000313" key="3">
    <source>
        <dbReference type="EMBL" id="MBY3064238.1"/>
    </source>
</evidence>
<dbReference type="AlphaFoldDB" id="A0A1S9GYY6"/>
<evidence type="ECO:0000313" key="6">
    <source>
        <dbReference type="Proteomes" id="UP000542811"/>
    </source>
</evidence>
<keyword evidence="1" id="KW-1133">Transmembrane helix</keyword>
<dbReference type="Proteomes" id="UP000758022">
    <property type="component" value="Unassembled WGS sequence"/>
</dbReference>
<evidence type="ECO:0000313" key="7">
    <source>
        <dbReference type="Proteomes" id="UP000758022"/>
    </source>
</evidence>
<evidence type="ECO:0000313" key="2">
    <source>
        <dbReference type="EMBL" id="MBB3163849.1"/>
    </source>
</evidence>
<dbReference type="EMBL" id="JAAXQQ010000004">
    <property type="protein sequence ID" value="MBY3064238.1"/>
    <property type="molecule type" value="Genomic_DNA"/>
</dbReference>
<name>A0A1S9GYY6_9HYPH</name>
<gene>
    <name evidence="4" type="ORF">EV131_1415</name>
    <name evidence="2" type="ORF">FHS25_004344</name>
    <name evidence="3" type="ORF">HFO74_12465</name>
</gene>
<dbReference type="RefSeq" id="WP_077976755.1">
    <property type="nucleotide sequence ID" value="NZ_JAAXQQ010000004.1"/>
</dbReference>
<dbReference type="Proteomes" id="UP000295021">
    <property type="component" value="Unassembled WGS sequence"/>
</dbReference>
<evidence type="ECO:0000313" key="5">
    <source>
        <dbReference type="Proteomes" id="UP000295021"/>
    </source>
</evidence>